<evidence type="ECO:0000256" key="11">
    <source>
        <dbReference type="ARBA" id="ARBA00022840"/>
    </source>
</evidence>
<dbReference type="CDD" id="cd00371">
    <property type="entry name" value="HMA"/>
    <property type="match status" value="3"/>
</dbReference>
<keyword evidence="17 21" id="KW-0472">Membrane</keyword>
<keyword evidence="15" id="KW-0186">Copper</keyword>
<dbReference type="SFLD" id="SFLDG00002">
    <property type="entry name" value="C1.7:_P-type_atpase_like"/>
    <property type="match status" value="1"/>
</dbReference>
<dbReference type="NCBIfam" id="TIGR01525">
    <property type="entry name" value="ATPase-IB_hvy"/>
    <property type="match status" value="1"/>
</dbReference>
<name>A0ABR7K378_9FIRM</name>
<feature type="domain" description="HMA" evidence="22">
    <location>
        <begin position="64"/>
        <end position="130"/>
    </location>
</feature>
<evidence type="ECO:0000313" key="24">
    <source>
        <dbReference type="Proteomes" id="UP000611796"/>
    </source>
</evidence>
<dbReference type="Gene3D" id="3.30.70.100">
    <property type="match status" value="3"/>
</dbReference>
<dbReference type="InterPro" id="IPR008250">
    <property type="entry name" value="ATPase_P-typ_transduc_dom_A_sf"/>
</dbReference>
<dbReference type="NCBIfam" id="TIGR01511">
    <property type="entry name" value="ATPase-IB1_Cu"/>
    <property type="match status" value="1"/>
</dbReference>
<evidence type="ECO:0000256" key="2">
    <source>
        <dbReference type="ARBA" id="ARBA00006024"/>
    </source>
</evidence>
<keyword evidence="24" id="KW-1185">Reference proteome</keyword>
<dbReference type="PANTHER" id="PTHR43520">
    <property type="entry name" value="ATP7, ISOFORM B"/>
    <property type="match status" value="1"/>
</dbReference>
<evidence type="ECO:0000256" key="3">
    <source>
        <dbReference type="ARBA" id="ARBA00012517"/>
    </source>
</evidence>
<evidence type="ECO:0000256" key="21">
    <source>
        <dbReference type="RuleBase" id="RU362081"/>
    </source>
</evidence>
<feature type="domain" description="HMA" evidence="22">
    <location>
        <begin position="1"/>
        <end position="58"/>
    </location>
</feature>
<evidence type="ECO:0000313" key="23">
    <source>
        <dbReference type="EMBL" id="MBC6003547.1"/>
    </source>
</evidence>
<dbReference type="Proteomes" id="UP000611796">
    <property type="component" value="Unassembled WGS sequence"/>
</dbReference>
<dbReference type="Gene3D" id="2.70.150.10">
    <property type="entry name" value="Calcium-transporting ATPase, cytoplasmic transduction domain A"/>
    <property type="match status" value="1"/>
</dbReference>
<comment type="catalytic activity">
    <reaction evidence="20">
        <text>Cu(+)(in) + ATP + H2O = Cu(+)(out) + ADP + phosphate + H(+)</text>
        <dbReference type="Rhea" id="RHEA:25792"/>
        <dbReference type="ChEBI" id="CHEBI:15377"/>
        <dbReference type="ChEBI" id="CHEBI:15378"/>
        <dbReference type="ChEBI" id="CHEBI:30616"/>
        <dbReference type="ChEBI" id="CHEBI:43474"/>
        <dbReference type="ChEBI" id="CHEBI:49552"/>
        <dbReference type="ChEBI" id="CHEBI:456216"/>
        <dbReference type="EC" id="7.2.2.8"/>
    </reaction>
</comment>
<comment type="subcellular location">
    <subcellularLocation>
        <location evidence="21">Cell membrane</location>
    </subcellularLocation>
    <subcellularLocation>
        <location evidence="1">Endomembrane system</location>
        <topology evidence="1">Multi-pass membrane protein</topology>
    </subcellularLocation>
</comment>
<keyword evidence="12" id="KW-0460">Magnesium</keyword>
<dbReference type="PRINTS" id="PR00119">
    <property type="entry name" value="CATATPASE"/>
</dbReference>
<dbReference type="InterPro" id="IPR006121">
    <property type="entry name" value="HMA_dom"/>
</dbReference>
<protein>
    <recommendedName>
        <fullName evidence="4">Copper-exporting P-type ATPase</fullName>
        <ecNumber evidence="3">7.2.2.8</ecNumber>
    </recommendedName>
    <alternativeName>
        <fullName evidence="18">Copper-exporting P-type ATPase A</fullName>
    </alternativeName>
    <alternativeName>
        <fullName evidence="19">Cu(+)-exporting ATPase</fullName>
    </alternativeName>
</protein>
<dbReference type="NCBIfam" id="TIGR00003">
    <property type="entry name" value="copper ion binding protein"/>
    <property type="match status" value="3"/>
</dbReference>
<evidence type="ECO:0000256" key="9">
    <source>
        <dbReference type="ARBA" id="ARBA00022741"/>
    </source>
</evidence>
<dbReference type="Pfam" id="PF00403">
    <property type="entry name" value="HMA"/>
    <property type="match status" value="3"/>
</dbReference>
<keyword evidence="14 21" id="KW-1133">Transmembrane helix</keyword>
<feature type="transmembrane region" description="Helical" evidence="21">
    <location>
        <begin position="337"/>
        <end position="355"/>
    </location>
</feature>
<comment type="similarity">
    <text evidence="2 21">Belongs to the cation transport ATPase (P-type) (TC 3.A.3) family. Type IB subfamily.</text>
</comment>
<evidence type="ECO:0000256" key="12">
    <source>
        <dbReference type="ARBA" id="ARBA00022842"/>
    </source>
</evidence>
<dbReference type="InterPro" id="IPR036412">
    <property type="entry name" value="HAD-like_sf"/>
</dbReference>
<dbReference type="InterPro" id="IPR006122">
    <property type="entry name" value="HMA_Cu_ion-bd"/>
</dbReference>
<evidence type="ECO:0000256" key="14">
    <source>
        <dbReference type="ARBA" id="ARBA00022989"/>
    </source>
</evidence>
<accession>A0ABR7K378</accession>
<comment type="caution">
    <text evidence="23">The sequence shown here is derived from an EMBL/GenBank/DDBJ whole genome shotgun (WGS) entry which is preliminary data.</text>
</comment>
<gene>
    <name evidence="23" type="ORF">H8891_07010</name>
</gene>
<dbReference type="SFLD" id="SFLDF00027">
    <property type="entry name" value="p-type_atpase"/>
    <property type="match status" value="1"/>
</dbReference>
<feature type="transmembrane region" description="Helical" evidence="21">
    <location>
        <begin position="517"/>
        <end position="539"/>
    </location>
</feature>
<dbReference type="Pfam" id="PF00122">
    <property type="entry name" value="E1-E2_ATPase"/>
    <property type="match status" value="1"/>
</dbReference>
<dbReference type="Pfam" id="PF00702">
    <property type="entry name" value="Hydrolase"/>
    <property type="match status" value="1"/>
</dbReference>
<keyword evidence="8" id="KW-0677">Repeat</keyword>
<feature type="transmembrane region" description="Helical" evidence="21">
    <location>
        <begin position="832"/>
        <end position="854"/>
    </location>
</feature>
<evidence type="ECO:0000256" key="19">
    <source>
        <dbReference type="ARBA" id="ARBA00033239"/>
    </source>
</evidence>
<evidence type="ECO:0000256" key="20">
    <source>
        <dbReference type="ARBA" id="ARBA00049289"/>
    </source>
</evidence>
<dbReference type="EC" id="7.2.2.8" evidence="3"/>
<dbReference type="PROSITE" id="PS00154">
    <property type="entry name" value="ATPASE_E1_E2"/>
    <property type="match status" value="1"/>
</dbReference>
<evidence type="ECO:0000256" key="6">
    <source>
        <dbReference type="ARBA" id="ARBA00022692"/>
    </source>
</evidence>
<evidence type="ECO:0000256" key="1">
    <source>
        <dbReference type="ARBA" id="ARBA00004127"/>
    </source>
</evidence>
<dbReference type="InterPro" id="IPR023214">
    <property type="entry name" value="HAD_sf"/>
</dbReference>
<evidence type="ECO:0000256" key="13">
    <source>
        <dbReference type="ARBA" id="ARBA00022967"/>
    </source>
</evidence>
<evidence type="ECO:0000256" key="17">
    <source>
        <dbReference type="ARBA" id="ARBA00023136"/>
    </source>
</evidence>
<keyword evidence="21" id="KW-1003">Cell membrane</keyword>
<sequence>MTCASCAKAVERAVKKIDGVEDQNVNIATEKMTIQYDKNKVSFDDIKSAVEKAGYGIKSENKNKKLDIKIEGMTCQSCAKAVERSIKKLDGIEDVNVNIATDRATINYNPSIVKISQIKGAVEKAGYKVVDEAKKLDIKIEGMTCQSCAKAVERNIKKLDGIESVNVNIATDRATIQYDQSKVKVSQIKSAVEKAGYKVIDEAKKEAIDEDRLRKEKELKVLKTKLIISIIFAIPLLYIAMGPMMPKPFGPLPIPEFINPMTNTLNYALIQLILVIPIVGAGYKFYINGTKAMLAKSPNMDSLVAVGTAAALLYSIYTTIQLASTDTMTMSGHHHQLYYESAGIIIALILFGKYLESRSKGKTSEAIKKLMGLQPKTAIVVKNNEEIEIPIDEVEEGDIIVVKPGSKIPVDGVVIEGHTSVDESMLTGESMPVSKKVGDRVTGASINKNGNIRFKADKVGDDTALAQIIKLVEDAQGTKAPIAKLADTVSGYFVPAVLTIAVISALAWFFIGGKDVVFSLTIFISVLVIACPCALGLATPTAIMVGTGKGAENGILIKGGEALESAHKIDTIIFDKTGTITEGKPVVTDIITTNVVNEKELLQIAASAEKGSEHPLGEAIVKKGEEEKIEFLTLSNFNSITGHGIEVTIDNHQVLLGNKKLMNDRNISLEDLHIQSDKLASEGKTPMYIAIDNNIAGIIAVADIVKESSKKAVERLHDMGIKVAMVTGDNQKTANAIAKEVGIDIVLAEVLPEDKANEVKKLQDVGNFVAMVGDGINDAPALAKADIGIAIGSGTDVAIESASIVLMRSDLMDVPNAIKLSKETIKNIKQNLFWAFGYNTIGIPVAAGVLYLFGGPLLNPMIAAAAMSLSSVSVVGNALRLRNFKAYK</sequence>
<organism evidence="23 24">
    <name type="scientific">Paeniclostridium hominis</name>
    <dbReference type="NCBI Taxonomy" id="2764329"/>
    <lineage>
        <taxon>Bacteria</taxon>
        <taxon>Bacillati</taxon>
        <taxon>Bacillota</taxon>
        <taxon>Clostridia</taxon>
        <taxon>Peptostreptococcales</taxon>
        <taxon>Peptostreptococcaceae</taxon>
        <taxon>Paeniclostridium</taxon>
    </lineage>
</organism>
<evidence type="ECO:0000256" key="15">
    <source>
        <dbReference type="ARBA" id="ARBA00023008"/>
    </source>
</evidence>
<dbReference type="InterPro" id="IPR044492">
    <property type="entry name" value="P_typ_ATPase_HD_dom"/>
</dbReference>
<dbReference type="PROSITE" id="PS50846">
    <property type="entry name" value="HMA_2"/>
    <property type="match status" value="3"/>
</dbReference>
<dbReference type="InterPro" id="IPR023299">
    <property type="entry name" value="ATPase_P-typ_cyto_dom_N"/>
</dbReference>
<dbReference type="InterPro" id="IPR027256">
    <property type="entry name" value="P-typ_ATPase_IB"/>
</dbReference>
<evidence type="ECO:0000256" key="4">
    <source>
        <dbReference type="ARBA" id="ARBA00015102"/>
    </source>
</evidence>
<dbReference type="InterPro" id="IPR001757">
    <property type="entry name" value="P_typ_ATPase"/>
</dbReference>
<dbReference type="Gene3D" id="3.40.50.1000">
    <property type="entry name" value="HAD superfamily/HAD-like"/>
    <property type="match status" value="1"/>
</dbReference>
<evidence type="ECO:0000256" key="10">
    <source>
        <dbReference type="ARBA" id="ARBA00022796"/>
    </source>
</evidence>
<dbReference type="PANTHER" id="PTHR43520:SF8">
    <property type="entry name" value="P-TYPE CU(+) TRANSPORTER"/>
    <property type="match status" value="1"/>
</dbReference>
<evidence type="ECO:0000256" key="18">
    <source>
        <dbReference type="ARBA" id="ARBA00029719"/>
    </source>
</evidence>
<evidence type="ECO:0000256" key="8">
    <source>
        <dbReference type="ARBA" id="ARBA00022737"/>
    </source>
</evidence>
<dbReference type="InterPro" id="IPR018303">
    <property type="entry name" value="ATPase_P-typ_P_site"/>
</dbReference>
<keyword evidence="13" id="KW-1278">Translocase</keyword>
<dbReference type="SFLD" id="SFLDS00003">
    <property type="entry name" value="Haloacid_Dehalogenase"/>
    <property type="match status" value="1"/>
</dbReference>
<dbReference type="SUPFAM" id="SSF56784">
    <property type="entry name" value="HAD-like"/>
    <property type="match status" value="1"/>
</dbReference>
<dbReference type="EMBL" id="JACRWD010000001">
    <property type="protein sequence ID" value="MBC6003547.1"/>
    <property type="molecule type" value="Genomic_DNA"/>
</dbReference>
<dbReference type="Gene3D" id="3.40.1110.10">
    <property type="entry name" value="Calcium-transporting ATPase, cytoplasmic domain N"/>
    <property type="match status" value="1"/>
</dbReference>
<reference evidence="23 24" key="1">
    <citation type="submission" date="2020-08" db="EMBL/GenBank/DDBJ databases">
        <authorList>
            <person name="Liu C."/>
            <person name="Sun Q."/>
        </authorList>
    </citation>
    <scope>NUCLEOTIDE SEQUENCE [LARGE SCALE GENOMIC DNA]</scope>
    <source>
        <strain evidence="23 24">NSJ-45</strain>
    </source>
</reference>
<dbReference type="InterPro" id="IPR023298">
    <property type="entry name" value="ATPase_P-typ_TM_dom_sf"/>
</dbReference>
<evidence type="ECO:0000256" key="7">
    <source>
        <dbReference type="ARBA" id="ARBA00022723"/>
    </source>
</evidence>
<feature type="transmembrane region" description="Helical" evidence="21">
    <location>
        <begin position="860"/>
        <end position="879"/>
    </location>
</feature>
<keyword evidence="10" id="KW-0187">Copper transport</keyword>
<feature type="domain" description="HMA" evidence="22">
    <location>
        <begin position="134"/>
        <end position="200"/>
    </location>
</feature>
<evidence type="ECO:0000256" key="16">
    <source>
        <dbReference type="ARBA" id="ARBA00023065"/>
    </source>
</evidence>
<dbReference type="NCBIfam" id="TIGR01494">
    <property type="entry name" value="ATPase_P-type"/>
    <property type="match status" value="1"/>
</dbReference>
<feature type="transmembrane region" description="Helical" evidence="21">
    <location>
        <begin position="489"/>
        <end position="511"/>
    </location>
</feature>
<dbReference type="SUPFAM" id="SSF81653">
    <property type="entry name" value="Calcium ATPase, transduction domain A"/>
    <property type="match status" value="1"/>
</dbReference>
<evidence type="ECO:0000256" key="5">
    <source>
        <dbReference type="ARBA" id="ARBA00022448"/>
    </source>
</evidence>
<keyword evidence="9 21" id="KW-0547">Nucleotide-binding</keyword>
<dbReference type="CDD" id="cd02094">
    <property type="entry name" value="P-type_ATPase_Cu-like"/>
    <property type="match status" value="1"/>
</dbReference>
<keyword evidence="16" id="KW-0406">Ion transport</keyword>
<keyword evidence="6 21" id="KW-0812">Transmembrane</keyword>
<dbReference type="PRINTS" id="PR00943">
    <property type="entry name" value="CUATPASE"/>
</dbReference>
<dbReference type="SUPFAM" id="SSF81665">
    <property type="entry name" value="Calcium ATPase, transmembrane domain M"/>
    <property type="match status" value="1"/>
</dbReference>
<dbReference type="InterPro" id="IPR059000">
    <property type="entry name" value="ATPase_P-type_domA"/>
</dbReference>
<keyword evidence="5" id="KW-0813">Transport</keyword>
<proteinExistence type="inferred from homology"/>
<keyword evidence="7 21" id="KW-0479">Metal-binding</keyword>
<feature type="transmembrane region" description="Helical" evidence="21">
    <location>
        <begin position="265"/>
        <end position="287"/>
    </location>
</feature>
<evidence type="ECO:0000259" key="22">
    <source>
        <dbReference type="PROSITE" id="PS50846"/>
    </source>
</evidence>
<dbReference type="InterPro" id="IPR036163">
    <property type="entry name" value="HMA_dom_sf"/>
</dbReference>
<feature type="transmembrane region" description="Helical" evidence="21">
    <location>
        <begin position="299"/>
        <end position="317"/>
    </location>
</feature>
<keyword evidence="11 21" id="KW-0067">ATP-binding</keyword>
<feature type="transmembrane region" description="Helical" evidence="21">
    <location>
        <begin position="226"/>
        <end position="245"/>
    </location>
</feature>
<dbReference type="SUPFAM" id="SSF55008">
    <property type="entry name" value="HMA, heavy metal-associated domain"/>
    <property type="match status" value="3"/>
</dbReference>